<protein>
    <submittedName>
        <fullName evidence="2">Uncharacterized protein</fullName>
    </submittedName>
</protein>
<dbReference type="OrthoDB" id="10640580at2759"/>
<keyword evidence="5" id="KW-1185">Reference proteome</keyword>
<evidence type="ECO:0000313" key="5">
    <source>
        <dbReference type="Proteomes" id="UP000658997"/>
    </source>
</evidence>
<organism evidence="2 4">
    <name type="scientific">Ustilago bromivora</name>
    <dbReference type="NCBI Taxonomy" id="307758"/>
    <lineage>
        <taxon>Eukaryota</taxon>
        <taxon>Fungi</taxon>
        <taxon>Dikarya</taxon>
        <taxon>Basidiomycota</taxon>
        <taxon>Ustilaginomycotina</taxon>
        <taxon>Ustilaginomycetes</taxon>
        <taxon>Ustilaginales</taxon>
        <taxon>Ustilaginaceae</taxon>
        <taxon>Ustilago</taxon>
    </lineage>
</organism>
<dbReference type="EMBL" id="ULHB01000075">
    <property type="protein sequence ID" value="SYW80471.1"/>
    <property type="molecule type" value="Genomic_DNA"/>
</dbReference>
<name>A0A1K0GM46_9BASI</name>
<gene>
    <name evidence="3" type="ORF">UBRO2_03739</name>
    <name evidence="2" type="ORF">UBRO_02242</name>
</gene>
<proteinExistence type="predicted"/>
<feature type="region of interest" description="Disordered" evidence="1">
    <location>
        <begin position="87"/>
        <end position="145"/>
    </location>
</feature>
<reference evidence="3" key="3">
    <citation type="submission" date="2018-08" db="EMBL/GenBank/DDBJ databases">
        <authorList>
            <person name="Guldener U."/>
        </authorList>
    </citation>
    <scope>NUCLEOTIDE SEQUENCE</scope>
    <source>
        <strain evidence="3">UB2</strain>
    </source>
</reference>
<reference evidence="2" key="1">
    <citation type="submission" date="2016-04" db="EMBL/GenBank/DDBJ databases">
        <authorList>
            <person name="Evans L.H."/>
            <person name="Alamgir A."/>
            <person name="Owens N."/>
            <person name="Weber N.D."/>
            <person name="Virtaneva K."/>
            <person name="Barbian K."/>
            <person name="Babar A."/>
            <person name="Rosenke K."/>
        </authorList>
    </citation>
    <scope>NUCLEOTIDE SEQUENCE</scope>
    <source>
        <strain evidence="2">UB2112</strain>
    </source>
</reference>
<reference evidence="4" key="2">
    <citation type="submission" date="2016-04" db="EMBL/GenBank/DDBJ databases">
        <authorList>
            <person name="Guldener U."/>
            <person name="Guldener U."/>
        </authorList>
    </citation>
    <scope>NUCLEOTIDE SEQUENCE [LARGE SCALE GENOMIC DNA]</scope>
    <source>
        <strain evidence="4">UB2112</strain>
    </source>
</reference>
<dbReference type="AlphaFoldDB" id="A0A1K0GM46"/>
<dbReference type="Proteomes" id="UP000179920">
    <property type="component" value="Chromosome IV"/>
</dbReference>
<feature type="compositionally biased region" description="Acidic residues" evidence="1">
    <location>
        <begin position="89"/>
        <end position="104"/>
    </location>
</feature>
<evidence type="ECO:0000313" key="2">
    <source>
        <dbReference type="EMBL" id="SAM79869.1"/>
    </source>
</evidence>
<sequence length="270" mass="29691">MRLDWENPTEPGQQVAYTLLDCSTNCTTPAWTDPTVDSDLYILPQVLPVFNFERGFVPMELFNRALDLIAKGQDTCIGIRNLLFPGSGEDSDDGPGDDGGEGNDQDSNTGGKNTRKRKPDTSTKAGRKKRSCSTQHNESSSPPAQTAFDLNYEILKLFKDPKNKEEVGRFLALDETKVALPFRKTEQLQILCAAFPFDPSRATEPLHDEKDLSLLSFAPTPTQRSAALISTDRMLFTFGSFREGFLPDVFLPATRLGGLSGGGQTFGRMG</sequence>
<evidence type="ECO:0000256" key="1">
    <source>
        <dbReference type="SAM" id="MobiDB-lite"/>
    </source>
</evidence>
<evidence type="ECO:0000313" key="3">
    <source>
        <dbReference type="EMBL" id="SYW80471.1"/>
    </source>
</evidence>
<dbReference type="EMBL" id="LT558120">
    <property type="protein sequence ID" value="SAM79869.1"/>
    <property type="molecule type" value="Genomic_DNA"/>
</dbReference>
<accession>A0A1K0GM46</accession>
<dbReference type="Proteomes" id="UP000658997">
    <property type="component" value="Unassembled WGS sequence"/>
</dbReference>
<evidence type="ECO:0000313" key="4">
    <source>
        <dbReference type="Proteomes" id="UP000179920"/>
    </source>
</evidence>
<feature type="compositionally biased region" description="Polar residues" evidence="1">
    <location>
        <begin position="132"/>
        <end position="144"/>
    </location>
</feature>